<comment type="caution">
    <text evidence="1">The sequence shown here is derived from an EMBL/GenBank/DDBJ whole genome shotgun (WGS) entry which is preliminary data.</text>
</comment>
<dbReference type="Proteomes" id="UP001371305">
    <property type="component" value="Unassembled WGS sequence"/>
</dbReference>
<evidence type="ECO:0000313" key="2">
    <source>
        <dbReference type="Proteomes" id="UP001371305"/>
    </source>
</evidence>
<reference evidence="1 2" key="1">
    <citation type="submission" date="2024-04" db="EMBL/GenBank/DDBJ databases">
        <title>Luteolibacter sp. isolated from soil.</title>
        <authorList>
            <person name="An J."/>
        </authorList>
    </citation>
    <scope>NUCLEOTIDE SEQUENCE [LARGE SCALE GENOMIC DNA]</scope>
    <source>
        <strain evidence="1 2">Y139</strain>
    </source>
</reference>
<accession>A0ABU9B412</accession>
<name>A0ABU9B412_9BACT</name>
<organism evidence="1 2">
    <name type="scientific">Luteolibacter soli</name>
    <dbReference type="NCBI Taxonomy" id="3135280"/>
    <lineage>
        <taxon>Bacteria</taxon>
        <taxon>Pseudomonadati</taxon>
        <taxon>Verrucomicrobiota</taxon>
        <taxon>Verrucomicrobiia</taxon>
        <taxon>Verrucomicrobiales</taxon>
        <taxon>Verrucomicrobiaceae</taxon>
        <taxon>Luteolibacter</taxon>
    </lineage>
</organism>
<sequence length="246" mass="26305">MQPSDLQSGPAVSTARATIDRHARELSQQIARHPAAGIAACFGAGYLAGKLPILRFITGAVRLALPLGPAALAVVGAARVWNLLAPPAPLGEVPAREEGEALNQLLATALASRESYGRAATRFEGEDRRLVEHLRAVHDDAVRHLKRAVQESGVFPLLGNSPWDGLVDQLAHATGGRLIGSSLFPLMLAAEEATVRALEEALLSASFGEDHKTLIRRHLLPRVQENLNSLLRQRPQAQPQLVAVSP</sequence>
<gene>
    <name evidence="1" type="ORF">WKV53_26405</name>
</gene>
<keyword evidence="2" id="KW-1185">Reference proteome</keyword>
<evidence type="ECO:0000313" key="1">
    <source>
        <dbReference type="EMBL" id="MEK7954076.1"/>
    </source>
</evidence>
<evidence type="ECO:0008006" key="3">
    <source>
        <dbReference type="Google" id="ProtNLM"/>
    </source>
</evidence>
<proteinExistence type="predicted"/>
<protein>
    <recommendedName>
        <fullName evidence="3">DUF2383 domain-containing protein</fullName>
    </recommendedName>
</protein>
<dbReference type="RefSeq" id="WP_341407842.1">
    <property type="nucleotide sequence ID" value="NZ_JBBUKT010000015.1"/>
</dbReference>
<dbReference type="EMBL" id="JBBUKT010000015">
    <property type="protein sequence ID" value="MEK7954076.1"/>
    <property type="molecule type" value="Genomic_DNA"/>
</dbReference>